<reference evidence="2 3" key="1">
    <citation type="submission" date="2019-07" db="EMBL/GenBank/DDBJ databases">
        <title>Whole genome shotgun sequence of Adhaeribacter aerolatus NBRC 106133.</title>
        <authorList>
            <person name="Hosoyama A."/>
            <person name="Uohara A."/>
            <person name="Ohji S."/>
            <person name="Ichikawa N."/>
        </authorList>
    </citation>
    <scope>NUCLEOTIDE SEQUENCE [LARGE SCALE GENOMIC DNA]</scope>
    <source>
        <strain evidence="2 3">NBRC 106133</strain>
    </source>
</reference>
<evidence type="ECO:0000256" key="1">
    <source>
        <dbReference type="SAM" id="Phobius"/>
    </source>
</evidence>
<keyword evidence="1" id="KW-0472">Membrane</keyword>
<gene>
    <name evidence="2" type="ORF">AAE02nite_18920</name>
</gene>
<protein>
    <submittedName>
        <fullName evidence="2">Uncharacterized protein</fullName>
    </submittedName>
</protein>
<feature type="transmembrane region" description="Helical" evidence="1">
    <location>
        <begin position="7"/>
        <end position="25"/>
    </location>
</feature>
<dbReference type="EMBL" id="BJYS01000013">
    <property type="protein sequence ID" value="GEO04228.1"/>
    <property type="molecule type" value="Genomic_DNA"/>
</dbReference>
<feature type="transmembrane region" description="Helical" evidence="1">
    <location>
        <begin position="31"/>
        <end position="48"/>
    </location>
</feature>
<sequence length="53" mass="6206">MKLSNVILMSVAVAFMVIGIHRVIVENSIAANYWIFMIVLACLMLYRYRNREK</sequence>
<keyword evidence="3" id="KW-1185">Reference proteome</keyword>
<keyword evidence="1" id="KW-1133">Transmembrane helix</keyword>
<proteinExistence type="predicted"/>
<name>A0A512AWY3_9BACT</name>
<evidence type="ECO:0000313" key="3">
    <source>
        <dbReference type="Proteomes" id="UP000321532"/>
    </source>
</evidence>
<dbReference type="Proteomes" id="UP000321532">
    <property type="component" value="Unassembled WGS sequence"/>
</dbReference>
<accession>A0A512AWY3</accession>
<evidence type="ECO:0000313" key="2">
    <source>
        <dbReference type="EMBL" id="GEO04228.1"/>
    </source>
</evidence>
<dbReference type="AlphaFoldDB" id="A0A512AWY3"/>
<organism evidence="2 3">
    <name type="scientific">Adhaeribacter aerolatus</name>
    <dbReference type="NCBI Taxonomy" id="670289"/>
    <lineage>
        <taxon>Bacteria</taxon>
        <taxon>Pseudomonadati</taxon>
        <taxon>Bacteroidota</taxon>
        <taxon>Cytophagia</taxon>
        <taxon>Cytophagales</taxon>
        <taxon>Hymenobacteraceae</taxon>
        <taxon>Adhaeribacter</taxon>
    </lineage>
</organism>
<keyword evidence="1" id="KW-0812">Transmembrane</keyword>
<comment type="caution">
    <text evidence="2">The sequence shown here is derived from an EMBL/GenBank/DDBJ whole genome shotgun (WGS) entry which is preliminary data.</text>
</comment>